<accession>A0A0A9GIZ9</accession>
<dbReference type="Gene3D" id="1.25.40.10">
    <property type="entry name" value="Tetratricopeptide repeat domain"/>
    <property type="match status" value="1"/>
</dbReference>
<dbReference type="InterPro" id="IPR046848">
    <property type="entry name" value="E_motif"/>
</dbReference>
<protein>
    <recommendedName>
        <fullName evidence="2">Pentatricopeptide repeat-containing protein</fullName>
    </recommendedName>
</protein>
<dbReference type="GO" id="GO:0003723">
    <property type="term" value="F:RNA binding"/>
    <property type="evidence" value="ECO:0007669"/>
    <property type="project" value="InterPro"/>
</dbReference>
<name>A0A0A9GIZ9_ARUDO</name>
<sequence>MVEEYHITPWMEHYGSMVDLLCKAGALNEAFEFVQAMSLTPDPAIWRVLAGACRDHGNTSLARKLIDHVIDMEPDHEGNYVLASNMYAAGEDWRRVVDVRLDMGVRKGTARCSTSVSYVEVNGE</sequence>
<dbReference type="GO" id="GO:0009451">
    <property type="term" value="P:RNA modification"/>
    <property type="evidence" value="ECO:0007669"/>
    <property type="project" value="InterPro"/>
</dbReference>
<reference evidence="1" key="1">
    <citation type="submission" date="2014-09" db="EMBL/GenBank/DDBJ databases">
        <authorList>
            <person name="Magalhaes I.L.F."/>
            <person name="Oliveira U."/>
            <person name="Santos F.R."/>
            <person name="Vidigal T.H.D.A."/>
            <person name="Brescovit A.D."/>
            <person name="Santos A.J."/>
        </authorList>
    </citation>
    <scope>NUCLEOTIDE SEQUENCE</scope>
    <source>
        <tissue evidence="1">Shoot tissue taken approximately 20 cm above the soil surface</tissue>
    </source>
</reference>
<proteinExistence type="predicted"/>
<dbReference type="InterPro" id="IPR011990">
    <property type="entry name" value="TPR-like_helical_dom_sf"/>
</dbReference>
<dbReference type="InterPro" id="IPR046960">
    <property type="entry name" value="PPR_At4g14850-like_plant"/>
</dbReference>
<dbReference type="PANTHER" id="PTHR47926:SF412">
    <property type="entry name" value="PENTATRICOPEPTIDE REPEAT-CONTAINING PROTEIN"/>
    <property type="match status" value="1"/>
</dbReference>
<dbReference type="EMBL" id="GBRH01173429">
    <property type="protein sequence ID" value="JAE24467.1"/>
    <property type="molecule type" value="Transcribed_RNA"/>
</dbReference>
<evidence type="ECO:0008006" key="2">
    <source>
        <dbReference type="Google" id="ProtNLM"/>
    </source>
</evidence>
<reference evidence="1" key="2">
    <citation type="journal article" date="2015" name="Data Brief">
        <title>Shoot transcriptome of the giant reed, Arundo donax.</title>
        <authorList>
            <person name="Barrero R.A."/>
            <person name="Guerrero F.D."/>
            <person name="Moolhuijzen P."/>
            <person name="Goolsby J.A."/>
            <person name="Tidwell J."/>
            <person name="Bellgard S.E."/>
            <person name="Bellgard M.I."/>
        </authorList>
    </citation>
    <scope>NUCLEOTIDE SEQUENCE</scope>
    <source>
        <tissue evidence="1">Shoot tissue taken approximately 20 cm above the soil surface</tissue>
    </source>
</reference>
<dbReference type="PANTHER" id="PTHR47926">
    <property type="entry name" value="PENTATRICOPEPTIDE REPEAT-CONTAINING PROTEIN"/>
    <property type="match status" value="1"/>
</dbReference>
<dbReference type="Pfam" id="PF20431">
    <property type="entry name" value="E_motif"/>
    <property type="match status" value="1"/>
</dbReference>
<dbReference type="AlphaFoldDB" id="A0A0A9GIZ9"/>
<organism evidence="1">
    <name type="scientific">Arundo donax</name>
    <name type="common">Giant reed</name>
    <name type="synonym">Donax arundinaceus</name>
    <dbReference type="NCBI Taxonomy" id="35708"/>
    <lineage>
        <taxon>Eukaryota</taxon>
        <taxon>Viridiplantae</taxon>
        <taxon>Streptophyta</taxon>
        <taxon>Embryophyta</taxon>
        <taxon>Tracheophyta</taxon>
        <taxon>Spermatophyta</taxon>
        <taxon>Magnoliopsida</taxon>
        <taxon>Liliopsida</taxon>
        <taxon>Poales</taxon>
        <taxon>Poaceae</taxon>
        <taxon>PACMAD clade</taxon>
        <taxon>Arundinoideae</taxon>
        <taxon>Arundineae</taxon>
        <taxon>Arundo</taxon>
    </lineage>
</organism>
<evidence type="ECO:0000313" key="1">
    <source>
        <dbReference type="EMBL" id="JAE24467.1"/>
    </source>
</evidence>